<dbReference type="InterPro" id="IPR054593">
    <property type="entry name" value="Beta-mannosidase-like_N2"/>
</dbReference>
<dbReference type="PANTHER" id="PTHR43817:SF1">
    <property type="entry name" value="HYDROLASE, FAMILY 43, PUTATIVE (AFU_ORTHOLOGUE AFUA_3G01660)-RELATED"/>
    <property type="match status" value="1"/>
</dbReference>
<dbReference type="OrthoDB" id="9761519at2"/>
<keyword evidence="2 5" id="KW-0378">Hydrolase</keyword>
<keyword evidence="6" id="KW-1185">Reference proteome</keyword>
<feature type="chain" id="PRO_5019356028" evidence="3">
    <location>
        <begin position="24"/>
        <end position="1108"/>
    </location>
</feature>
<evidence type="ECO:0000256" key="1">
    <source>
        <dbReference type="ARBA" id="ARBA00022729"/>
    </source>
</evidence>
<dbReference type="Proteomes" id="UP000274661">
    <property type="component" value="Unassembled WGS sequence"/>
</dbReference>
<evidence type="ECO:0000259" key="4">
    <source>
        <dbReference type="Pfam" id="PF22666"/>
    </source>
</evidence>
<dbReference type="NCBIfam" id="NF045579">
    <property type="entry name" value="rhamnoside_JR"/>
    <property type="match status" value="1"/>
</dbReference>
<feature type="domain" description="Beta-mannosidase-like galactose-binding" evidence="4">
    <location>
        <begin position="994"/>
        <end position="1062"/>
    </location>
</feature>
<accession>A0A429V9W8</accession>
<keyword evidence="1 3" id="KW-0732">Signal</keyword>
<dbReference type="PANTHER" id="PTHR43817">
    <property type="entry name" value="GLYCOSYL HYDROLASE"/>
    <property type="match status" value="1"/>
</dbReference>
<dbReference type="InterPro" id="IPR008979">
    <property type="entry name" value="Galactose-bd-like_sf"/>
</dbReference>
<evidence type="ECO:0000256" key="3">
    <source>
        <dbReference type="SAM" id="SignalP"/>
    </source>
</evidence>
<evidence type="ECO:0000313" key="5">
    <source>
        <dbReference type="EMBL" id="RST30637.1"/>
    </source>
</evidence>
<organism evidence="5 6">
    <name type="scientific">Sphingomonas ginkgonis</name>
    <dbReference type="NCBI Taxonomy" id="2315330"/>
    <lineage>
        <taxon>Bacteria</taxon>
        <taxon>Pseudomonadati</taxon>
        <taxon>Pseudomonadota</taxon>
        <taxon>Alphaproteobacteria</taxon>
        <taxon>Sphingomonadales</taxon>
        <taxon>Sphingomonadaceae</taxon>
        <taxon>Sphingomonas</taxon>
    </lineage>
</organism>
<reference evidence="5 6" key="1">
    <citation type="submission" date="2018-12" db="EMBL/GenBank/DDBJ databases">
        <title>Sphingomonas sp. HMF7854 Genome sequencing and assembly.</title>
        <authorList>
            <person name="Cha I."/>
            <person name="Kang H."/>
            <person name="Kim H."/>
            <person name="Kang J."/>
            <person name="Joh K."/>
        </authorList>
    </citation>
    <scope>NUCLEOTIDE SEQUENCE [LARGE SCALE GENOMIC DNA]</scope>
    <source>
        <strain evidence="5 6">HMF7854</strain>
    </source>
</reference>
<dbReference type="SUPFAM" id="SSF49785">
    <property type="entry name" value="Galactose-binding domain-like"/>
    <property type="match status" value="1"/>
</dbReference>
<evidence type="ECO:0000313" key="6">
    <source>
        <dbReference type="Proteomes" id="UP000274661"/>
    </source>
</evidence>
<evidence type="ECO:0000256" key="2">
    <source>
        <dbReference type="ARBA" id="ARBA00022801"/>
    </source>
</evidence>
<dbReference type="GO" id="GO:0004553">
    <property type="term" value="F:hydrolase activity, hydrolyzing O-glycosyl compounds"/>
    <property type="evidence" value="ECO:0007669"/>
    <property type="project" value="UniProtKB-ARBA"/>
</dbReference>
<comment type="caution">
    <text evidence="5">The sequence shown here is derived from an EMBL/GenBank/DDBJ whole genome shotgun (WGS) entry which is preliminary data.</text>
</comment>
<feature type="signal peptide" evidence="3">
    <location>
        <begin position="1"/>
        <end position="23"/>
    </location>
</feature>
<protein>
    <submittedName>
        <fullName evidence="5">Glycoside hydrolase</fullName>
    </submittedName>
</protein>
<dbReference type="EMBL" id="RWJF01000001">
    <property type="protein sequence ID" value="RST30637.1"/>
    <property type="molecule type" value="Genomic_DNA"/>
</dbReference>
<dbReference type="Pfam" id="PF17132">
    <property type="entry name" value="Glyco_hydro_106"/>
    <property type="match status" value="1"/>
</dbReference>
<name>A0A429V9W8_9SPHN</name>
<sequence length="1108" mass="118515">MKPILARLTAALLLASASVPALADDLAAGFANPPQSARPRVWWHWMNGNISKDGIAKDMAWMKRVGIGGLQNFDVNLATPQVVPKRLVYMHDDWKDAFRFAAQQAEANGLELAIASSPGWSETGGPWVPAADGLKKLVWSETVVAGGRPVGRLPAPPSVTGAFQALPFGDPLTALGGDKPFVPPTHYADVRVLAFPLAGVAVDERAPALVGGGDPSILGATPAERGLTVAKGGAVTLDYGAPRTIRSATLFLPGAKTMFAAPSVSPRLEASDDGRSWRAVADIAVTEVPTTVSFAPVSARYFRVLMAPVQGGSANMGEPAPGVDFAALPPMFGPAGDKGVSVGQLHLSGEARVDQYERKAGFAIVPDYYALSRGVADEPGFDPRSVIDVSERLRPDGTLDWTPPAGRWRIVRLGSSLLGTTNHPAPAEATGLEVDKFDRAAVRRYLDHYLAMYRDAAGPGLLGARGVRAMLNDSIEVGAANWTPAMLADFRRLRGYDPTPWLPALTGTIVGSRAASDRFLYDYRRTLADLMTSSHYATVAEVAHANGLKLYGEALEDHRPSLGDDMAMRSHTDVPMSALWTYGRAGPNPSHIADMKGAASVAHLYGQNLVAAESMTAALQPWNFAPHDLRKFIDLEFATGVNRPVIHTSVHQPVDDKVPGLSLFIFGQYFNRHESWAELARPWVDYMARSSFLLQQGRNVADVAYFYGEEAPLTALYGDQPVADAPTRYAYDFAGADAVMNHLRVENGELVSTGGARYRLLYLGGSSPRMTLAMLEKLAALAEQGATVVGLAPTSSPGLGDDPARYAALVRRLWSGQPVTRVGAGRVVASSDVEQALAGIGVQPDFVPGGAPDSRLLFVHRKLADGDAYFVSNRLGRAETLAARFRVTGKAPEIWRADTGTSEPASYRVEQGVTLVPLTLAPEDSVFIVFRKPAAAPSRTVPTPRRVTLATLSDGWSVAFQPGRGAAAQLRLAALGRLNEQADPGVKYFSGIATYSRSFTVPRGVRPGRPLLLDLGRVCDIAEVTVNGRLVGSAWHAPWQIDIGKAVRPGTNRLSIRVANLWVNRLIGDAQPGVTRKISWTAMPTYRADAPLRPSGLIGPVSLLGDVR</sequence>
<proteinExistence type="predicted"/>
<dbReference type="RefSeq" id="WP_126718470.1">
    <property type="nucleotide sequence ID" value="NZ_RWJF01000001.1"/>
</dbReference>
<dbReference type="AlphaFoldDB" id="A0A429V9W8"/>
<gene>
    <name evidence="5" type="ORF">HMF7854_07165</name>
</gene>
<dbReference type="Gene3D" id="2.60.120.260">
    <property type="entry name" value="Galactose-binding domain-like"/>
    <property type="match status" value="2"/>
</dbReference>
<dbReference type="Pfam" id="PF22666">
    <property type="entry name" value="Glyco_hydro_2_N2"/>
    <property type="match status" value="1"/>
</dbReference>